<evidence type="ECO:0000256" key="6">
    <source>
        <dbReference type="SAM" id="MobiDB-lite"/>
    </source>
</evidence>
<evidence type="ECO:0000256" key="5">
    <source>
        <dbReference type="PIRSR" id="PIRSR602157-2"/>
    </source>
</evidence>
<feature type="region of interest" description="Disordered" evidence="6">
    <location>
        <begin position="362"/>
        <end position="457"/>
    </location>
</feature>
<name>A0AAN9VQL1_9ORTH</name>
<comment type="caution">
    <text evidence="8">The sequence shown here is derived from an EMBL/GenBank/DDBJ whole genome shotgun (WGS) entry which is preliminary data.</text>
</comment>
<keyword evidence="4" id="KW-0170">Cobalt</keyword>
<feature type="chain" id="PRO_5042919592" evidence="7">
    <location>
        <begin position="30"/>
        <end position="599"/>
    </location>
</feature>
<feature type="compositionally biased region" description="Basic residues" evidence="6">
    <location>
        <begin position="364"/>
        <end position="374"/>
    </location>
</feature>
<evidence type="ECO:0000256" key="2">
    <source>
        <dbReference type="ARBA" id="ARBA00022525"/>
    </source>
</evidence>
<comment type="subcellular location">
    <subcellularLocation>
        <location evidence="1">Secreted</location>
    </subcellularLocation>
</comment>
<evidence type="ECO:0000256" key="4">
    <source>
        <dbReference type="PIRSR" id="PIRSR602157-1"/>
    </source>
</evidence>
<dbReference type="InterPro" id="IPR051588">
    <property type="entry name" value="Cobalamin_Transport"/>
</dbReference>
<evidence type="ECO:0000256" key="3">
    <source>
        <dbReference type="ARBA" id="ARBA00022729"/>
    </source>
</evidence>
<feature type="binding site" evidence="4">
    <location>
        <position position="226"/>
    </location>
    <ligand>
        <name>cyanocob(III)alamin</name>
        <dbReference type="ChEBI" id="CHEBI:17439"/>
    </ligand>
</feature>
<dbReference type="PANTHER" id="PTHR10559:SF18">
    <property type="entry name" value="TRANSCOBALAMIN II"/>
    <property type="match status" value="1"/>
</dbReference>
<dbReference type="GO" id="GO:0031419">
    <property type="term" value="F:cobalamin binding"/>
    <property type="evidence" value="ECO:0007669"/>
    <property type="project" value="InterPro"/>
</dbReference>
<protein>
    <submittedName>
        <fullName evidence="8">Uncharacterized protein</fullName>
    </submittedName>
</protein>
<accession>A0AAN9VQL1</accession>
<feature type="signal peptide" evidence="7">
    <location>
        <begin position="1"/>
        <end position="29"/>
    </location>
</feature>
<dbReference type="EMBL" id="JAZDUA010000188">
    <property type="protein sequence ID" value="KAK7865007.1"/>
    <property type="molecule type" value="Genomic_DNA"/>
</dbReference>
<dbReference type="SUPFAM" id="SSF48239">
    <property type="entry name" value="Terpenoid cyclases/Protein prenyltransferases"/>
    <property type="match status" value="1"/>
</dbReference>
<keyword evidence="9" id="KW-1185">Reference proteome</keyword>
<dbReference type="InterPro" id="IPR002157">
    <property type="entry name" value="Cbl-bd_prot"/>
</dbReference>
<dbReference type="Pfam" id="PF01122">
    <property type="entry name" value="Cobalamin_bind"/>
    <property type="match status" value="1"/>
</dbReference>
<sequence>MAAAAATTTRTKTAAAALVLLLAAAMAIAQSPEAGTAAAAEEEEAAALRGALRWLRQRRDPRDGAWGNHTAAAVLALQLAAAAPPQVEPAAPSGNRSRGAQRWASPANPEGLLSVKQMELELVLHLWRWKNALLRVESAANSRHHEAPITSGKLAQYTLALNAVCKDPKKFYGHDLINMLQHHEADLDYEFAFSSLAVCSSGTHVRKRQIRRLLDIADRVNDHNVDTLSMVLLALKCIVREHRNRNLDQYIRRPAAGLAQQQQPDGSFVGSLHSTALAMQALEAGEESENESLGGNWNRSAAAAFLRSRQGADGAFVDVPTTAEVALALGPHSLGQVRDAAGCPAPPAVKFLPPVIPPALAPKAAHHHHHHKHVSTGSAKSNGSTPSAGTNSSDSGTTAPSNSSETYKGAADGTTGFTTTTTTSTSSSATTSSTTTTSSSTTSTATTTSANANNASVSPASIFGSNINLTTLESLAGMGKQPDLVKVTYSIWVHSNISESYNLTVQAERNTTFYNVMLLAAQDDSHYHFEATEWPNGHYVHTLAGFKEEPTSYYFWLLYQTAEMPDPANPPGNQLITPVGVDGLLIDEGNHFLFWYKKL</sequence>
<organism evidence="8 9">
    <name type="scientific">Gryllus longicercus</name>
    <dbReference type="NCBI Taxonomy" id="2509291"/>
    <lineage>
        <taxon>Eukaryota</taxon>
        <taxon>Metazoa</taxon>
        <taxon>Ecdysozoa</taxon>
        <taxon>Arthropoda</taxon>
        <taxon>Hexapoda</taxon>
        <taxon>Insecta</taxon>
        <taxon>Pterygota</taxon>
        <taxon>Neoptera</taxon>
        <taxon>Polyneoptera</taxon>
        <taxon>Orthoptera</taxon>
        <taxon>Ensifera</taxon>
        <taxon>Gryllidea</taxon>
        <taxon>Grylloidea</taxon>
        <taxon>Gryllidae</taxon>
        <taxon>Gryllinae</taxon>
        <taxon>Gryllus</taxon>
    </lineage>
</organism>
<evidence type="ECO:0000313" key="9">
    <source>
        <dbReference type="Proteomes" id="UP001378592"/>
    </source>
</evidence>
<keyword evidence="5" id="KW-1015">Disulfide bond</keyword>
<evidence type="ECO:0000256" key="7">
    <source>
        <dbReference type="SAM" id="SignalP"/>
    </source>
</evidence>
<keyword evidence="3 7" id="KW-0732">Signal</keyword>
<dbReference type="Proteomes" id="UP001378592">
    <property type="component" value="Unassembled WGS sequence"/>
</dbReference>
<feature type="compositionally biased region" description="Polar residues" evidence="6">
    <location>
        <begin position="375"/>
        <end position="406"/>
    </location>
</feature>
<feature type="disulfide bond" evidence="5">
    <location>
        <begin position="199"/>
        <end position="237"/>
    </location>
</feature>
<feature type="region of interest" description="Disordered" evidence="6">
    <location>
        <begin position="85"/>
        <end position="105"/>
    </location>
</feature>
<reference evidence="8 9" key="1">
    <citation type="submission" date="2024-03" db="EMBL/GenBank/DDBJ databases">
        <title>The genome assembly and annotation of the cricket Gryllus longicercus Weissman &amp; Gray.</title>
        <authorList>
            <person name="Szrajer S."/>
            <person name="Gray D."/>
            <person name="Ylla G."/>
        </authorList>
    </citation>
    <scope>NUCLEOTIDE SEQUENCE [LARGE SCALE GENOMIC DNA]</scope>
    <source>
        <strain evidence="8">DAG 2021-001</strain>
        <tissue evidence="8">Whole body minus gut</tissue>
    </source>
</reference>
<dbReference type="InterPro" id="IPR008930">
    <property type="entry name" value="Terpenoid_cyclase/PrenylTrfase"/>
</dbReference>
<dbReference type="Gene3D" id="1.50.10.20">
    <property type="match status" value="1"/>
</dbReference>
<dbReference type="Gene3D" id="2.170.130.30">
    <property type="match status" value="1"/>
</dbReference>
<dbReference type="GO" id="GO:0015889">
    <property type="term" value="P:cobalamin transport"/>
    <property type="evidence" value="ECO:0007669"/>
    <property type="project" value="InterPro"/>
</dbReference>
<dbReference type="PANTHER" id="PTHR10559">
    <property type="entry name" value="TRANSCOBALAMIN-1/GASTRIC INTRINSIC FACTOR"/>
    <property type="match status" value="1"/>
</dbReference>
<keyword evidence="2" id="KW-0964">Secreted</keyword>
<evidence type="ECO:0000313" key="8">
    <source>
        <dbReference type="EMBL" id="KAK7865007.1"/>
    </source>
</evidence>
<dbReference type="AlphaFoldDB" id="A0AAN9VQL1"/>
<evidence type="ECO:0000256" key="1">
    <source>
        <dbReference type="ARBA" id="ARBA00004613"/>
    </source>
</evidence>
<feature type="compositionally biased region" description="Low complexity" evidence="6">
    <location>
        <begin position="418"/>
        <end position="456"/>
    </location>
</feature>
<dbReference type="GO" id="GO:0005615">
    <property type="term" value="C:extracellular space"/>
    <property type="evidence" value="ECO:0007669"/>
    <property type="project" value="TreeGrafter"/>
</dbReference>
<proteinExistence type="predicted"/>
<gene>
    <name evidence="8" type="ORF">R5R35_000032</name>
</gene>